<keyword evidence="1" id="KW-0863">Zinc-finger</keyword>
<dbReference type="SUPFAM" id="SSF54928">
    <property type="entry name" value="RNA-binding domain, RBD"/>
    <property type="match status" value="1"/>
</dbReference>
<dbReference type="GO" id="GO:0061630">
    <property type="term" value="F:ubiquitin protein ligase activity"/>
    <property type="evidence" value="ECO:0007669"/>
    <property type="project" value="InterPro"/>
</dbReference>
<feature type="compositionally biased region" description="Basic and acidic residues" evidence="2">
    <location>
        <begin position="572"/>
        <end position="585"/>
    </location>
</feature>
<feature type="compositionally biased region" description="Polar residues" evidence="2">
    <location>
        <begin position="1011"/>
        <end position="1026"/>
    </location>
</feature>
<evidence type="ECO:0000259" key="3">
    <source>
        <dbReference type="PROSITE" id="PS50103"/>
    </source>
</evidence>
<proteinExistence type="predicted"/>
<evidence type="ECO:0000256" key="2">
    <source>
        <dbReference type="SAM" id="MobiDB-lite"/>
    </source>
</evidence>
<feature type="non-terminal residue" evidence="4">
    <location>
        <position position="1"/>
    </location>
</feature>
<dbReference type="CDD" id="cd22541">
    <property type="entry name" value="SP5_N"/>
    <property type="match status" value="1"/>
</dbReference>
<reference evidence="4 5" key="1">
    <citation type="submission" date="2024-05" db="EMBL/GenBank/DDBJ databases">
        <authorList>
            <person name="Wallberg A."/>
        </authorList>
    </citation>
    <scope>NUCLEOTIDE SEQUENCE [LARGE SCALE GENOMIC DNA]</scope>
</reference>
<dbReference type="GO" id="GO:0008270">
    <property type="term" value="F:zinc ion binding"/>
    <property type="evidence" value="ECO:0007669"/>
    <property type="project" value="UniProtKB-KW"/>
</dbReference>
<feature type="domain" description="C3H1-type" evidence="3">
    <location>
        <begin position="1601"/>
        <end position="1628"/>
    </location>
</feature>
<dbReference type="EMBL" id="CAXKWB010004072">
    <property type="protein sequence ID" value="CAL4071933.1"/>
    <property type="molecule type" value="Genomic_DNA"/>
</dbReference>
<dbReference type="InterPro" id="IPR035979">
    <property type="entry name" value="RBD_domain_sf"/>
</dbReference>
<feature type="compositionally biased region" description="Polar residues" evidence="2">
    <location>
        <begin position="748"/>
        <end position="761"/>
    </location>
</feature>
<name>A0AAV2Q8U9_MEGNR</name>
<feature type="region of interest" description="Disordered" evidence="2">
    <location>
        <begin position="748"/>
        <end position="774"/>
    </location>
</feature>
<feature type="compositionally biased region" description="Polar residues" evidence="2">
    <location>
        <begin position="933"/>
        <end position="956"/>
    </location>
</feature>
<evidence type="ECO:0000313" key="4">
    <source>
        <dbReference type="EMBL" id="CAL4071933.1"/>
    </source>
</evidence>
<feature type="region of interest" description="Disordered" evidence="2">
    <location>
        <begin position="1307"/>
        <end position="1442"/>
    </location>
</feature>
<dbReference type="PROSITE" id="PS50103">
    <property type="entry name" value="ZF_C3H1"/>
    <property type="match status" value="1"/>
</dbReference>
<organism evidence="4 5">
    <name type="scientific">Meganyctiphanes norvegica</name>
    <name type="common">Northern krill</name>
    <name type="synonym">Thysanopoda norvegica</name>
    <dbReference type="NCBI Taxonomy" id="48144"/>
    <lineage>
        <taxon>Eukaryota</taxon>
        <taxon>Metazoa</taxon>
        <taxon>Ecdysozoa</taxon>
        <taxon>Arthropoda</taxon>
        <taxon>Crustacea</taxon>
        <taxon>Multicrustacea</taxon>
        <taxon>Malacostraca</taxon>
        <taxon>Eumalacostraca</taxon>
        <taxon>Eucarida</taxon>
        <taxon>Euphausiacea</taxon>
        <taxon>Euphausiidae</taxon>
        <taxon>Meganyctiphanes</taxon>
    </lineage>
</organism>
<dbReference type="GO" id="GO:0016567">
    <property type="term" value="P:protein ubiquitination"/>
    <property type="evidence" value="ECO:0007669"/>
    <property type="project" value="InterPro"/>
</dbReference>
<feature type="region of interest" description="Disordered" evidence="2">
    <location>
        <begin position="566"/>
        <end position="585"/>
    </location>
</feature>
<evidence type="ECO:0000313" key="5">
    <source>
        <dbReference type="Proteomes" id="UP001497623"/>
    </source>
</evidence>
<dbReference type="InterPro" id="IPR033489">
    <property type="entry name" value="RBBP6"/>
</dbReference>
<keyword evidence="1" id="KW-0479">Metal-binding</keyword>
<gene>
    <name evidence="4" type="ORF">MNOR_LOCUS8695</name>
</gene>
<dbReference type="GO" id="GO:0006397">
    <property type="term" value="P:mRNA processing"/>
    <property type="evidence" value="ECO:0007669"/>
    <property type="project" value="InterPro"/>
</dbReference>
<dbReference type="GO" id="GO:0003676">
    <property type="term" value="F:nucleic acid binding"/>
    <property type="evidence" value="ECO:0007669"/>
    <property type="project" value="InterPro"/>
</dbReference>
<dbReference type="InterPro" id="IPR012677">
    <property type="entry name" value="Nucleotide-bd_a/b_plait_sf"/>
</dbReference>
<feature type="zinc finger region" description="C3H1-type" evidence="1">
    <location>
        <begin position="1601"/>
        <end position="1628"/>
    </location>
</feature>
<feature type="non-terminal residue" evidence="4">
    <location>
        <position position="1745"/>
    </location>
</feature>
<evidence type="ECO:0000256" key="1">
    <source>
        <dbReference type="PROSITE-ProRule" id="PRU00723"/>
    </source>
</evidence>
<dbReference type="Gene3D" id="3.30.70.330">
    <property type="match status" value="1"/>
</dbReference>
<dbReference type="PANTHER" id="PTHR15439:SF0">
    <property type="entry name" value="CELL DIVISION CYCLE AND APOPTOSIS REGULATOR PROTEIN 1-RELATED"/>
    <property type="match status" value="1"/>
</dbReference>
<dbReference type="Proteomes" id="UP001497623">
    <property type="component" value="Unassembled WGS sequence"/>
</dbReference>
<comment type="caution">
    <text evidence="4">The sequence shown here is derived from an EMBL/GenBank/DDBJ whole genome shotgun (WGS) entry which is preliminary data.</text>
</comment>
<dbReference type="GO" id="GO:0005634">
    <property type="term" value="C:nucleus"/>
    <property type="evidence" value="ECO:0007669"/>
    <property type="project" value="TreeGrafter"/>
</dbReference>
<keyword evidence="5" id="KW-1185">Reference proteome</keyword>
<dbReference type="PANTHER" id="PTHR15439">
    <property type="entry name" value="RETINOBLASTOMA-BINDING PROTEIN 6"/>
    <property type="match status" value="1"/>
</dbReference>
<feature type="region of interest" description="Disordered" evidence="2">
    <location>
        <begin position="985"/>
        <end position="1026"/>
    </location>
</feature>
<dbReference type="InterPro" id="IPR000571">
    <property type="entry name" value="Znf_CCCH"/>
</dbReference>
<keyword evidence="1" id="KW-0862">Zinc</keyword>
<sequence length="1745" mass="198608">LFKDQDIMKWVKKGSNISPQLSQKYKKIGKALPALFIEQFKKYKQLSFYLQNKVEEQDIEKWINLLNKSFVWPEDIEAGWQNVFGEVPELIAKVDCQGGAADTVSKKDECENKIISKTHDASVETLTSSAIISECEKSKSVTKSSATIPSDVSNSKNIEIERSPAKSKENEKIFGKEYFITQLEESGAIKRMDILDKGPNTLLKVSKVTVGLVLAAKSTGLFSDQDIMKWIRKVKKIDPELAQKWKQMGKILGNLFVEQFKKFKELNDYLKNRVDPLDIESWVSILNTYMYVWPTEGQSDWSHIFGLTVPELCSKIHGIEEKSMISPSEALVNQQSKPETTFASDSSKGPGEISVNKKLELKTPIILDFGESKMPNETPIKQELDPKSSTLDSIIEINVPDKKSITETKFNKEYFISQLKEAGAIKPTITESSNLNTLLPVKKIMLDLVLAAKSTNMFSDQDIMKWIKKVKKVEPQMAQDWKKMGKSLSIIFIEQFKRLKSLSYYLQNQIESKDIASWKMLLNREYIWPVGEGKGWGNVFTKIPSLCQKIDNINIEHSIETTLGGNKTACSKSEKPKENEKVDIGKQEKEGISSPNVVKAINTPTVKKIDKNYFLSELEKAGAIIHSTVYKKKQLRSVPKISVGLVLCAKAFGEFADDYILNWIKYFEKMTPLLEEQFVMYKQFSLYLMTLSNTVEIQEWHDLIMRTEYVWPVGRRRSWVNIFGELSGPCKNVNVNLIYSIKDDSADVNNESKSINSQQKNVESEKESTKENNAAKTKNLTRFNKLYFMDLLTNAGALKTELVTMSFTKKTLITVSTAKLTVGVVVGAFVIGQLQGQIKQWIKKCMFSYNIDKRPGITQQMTLYSKLATYLQHDVPLDHVEEWKELLNSKYTPPYVAKLVWTNVFEKEPIICENIDLAEKSLFKKLKKDSAEGTQQSTLNQVQSQKASTSQSDTLTSYSGQAYSSQSAVYSTNTQSTTSYTATTTPAHYSAPPTTPAHYSAPPTTPAHYSAPSTTPAHYSAPSTTPAHYSATPSTYGAGNAQLPSVQSSTYVANQQQSVTPQNASYYNNVYGNQHVAHGQTVVNQQNPAAVAYGANYYQYYGDSGQSGANYAYNAQGQATLAGTYGAQDQTANYAQTYGAYGAQYMLPDVTSQTVNSNASESAVSAIPVPEDENESKKKIFFYDFPKELTDEHLKMIFNEIGEVEEFTRNLDAKDFCSIKMKDVKRVYRMFRILHGYKTDQSDVIWKVNVLNSKLFTKKEKHFASNKKEEDKIRERIKEIINPVISNTENVKGITDVLIGNLEQSQVLDKSRKIRSRSISPGKRKKRSKSRTPDRRRSKSPKRRRSRSRSPKKRSRSPKKRSRSPKKRSRSPKKRSRSPKKKSRSPDRRRRSKSRSPRRKRSRSPFRNRRRSRSVDKIIRANSPSKKIRSDSPSDTYHSEDQRSIEVENLSISLCKNILSPLFDQCGSRKMKRPTGLILPDSECETEYVFNTPWTAATISKLMNGFRIPDRHLKIKLKINKEVEKVSKEREEFTWKRIDQSLKLNQDIFVANVQTQIHRKGVYDLFGYKTRPCMKVDCSKKVDCEDYHNVYEERRDLRLHSYTDDECQFAKRGKCPMGDDCGKAHTSIERGYHMCRIHKNICPYDNLNDEKCPRIYCLYAHAETPEVLFSSSWRDVHTSGLGQTFEYLVGAIHNLRHVTTTRAGVYVLVVTPSPNMCIWLSEAVSDLVRDYRIKTAVIKESNLSI</sequence>
<protein>
    <recommendedName>
        <fullName evidence="3">C3H1-type domain-containing protein</fullName>
    </recommendedName>
</protein>
<feature type="region of interest" description="Disordered" evidence="2">
    <location>
        <begin position="933"/>
        <end position="957"/>
    </location>
</feature>
<accession>A0AAV2Q8U9</accession>
<feature type="compositionally biased region" description="Basic residues" evidence="2">
    <location>
        <begin position="1312"/>
        <end position="1412"/>
    </location>
</feature>
<dbReference type="GO" id="GO:0006511">
    <property type="term" value="P:ubiquitin-dependent protein catabolic process"/>
    <property type="evidence" value="ECO:0007669"/>
    <property type="project" value="TreeGrafter"/>
</dbReference>
<feature type="compositionally biased region" description="Basic and acidic residues" evidence="2">
    <location>
        <begin position="1428"/>
        <end position="1442"/>
    </location>
</feature>